<dbReference type="RefSeq" id="XP_064708624.1">
    <property type="nucleotide sequence ID" value="XM_064855035.1"/>
</dbReference>
<evidence type="ECO:0000313" key="5">
    <source>
        <dbReference type="EMBL" id="KAK5057506.1"/>
    </source>
</evidence>
<evidence type="ECO:0008006" key="7">
    <source>
        <dbReference type="Google" id="ProtNLM"/>
    </source>
</evidence>
<dbReference type="GO" id="GO:0046872">
    <property type="term" value="F:metal ion binding"/>
    <property type="evidence" value="ECO:0007669"/>
    <property type="project" value="UniProtKB-KW"/>
</dbReference>
<proteinExistence type="predicted"/>
<sequence>MAGPGTLNQPSIISAVANVTFFDIDRMLNATVESQGLPTELLNMHQLRQSASDLFTHSIQDNLLGDIDLRQTNVPLDRLSLLFATLALHSFPNPDPHSMPAFLELSTIMTDNYAGEPTVDLVSAIFIQHTCVLRTGTGNRSRSLIAHAVQVAHDLGIQNPDHDADPQHLRIYLMIYFADQYCALTHNTAPCIKATDMSPELFDPLLVRYPRLQRFVKLISLNGRVLESIYTRPYTYDAVIDLESIMGNVCAAIGKPMSSDGQSGQSIEFHYENLVQIHVFWSRMILRAPLLLSERHWISSLSVCLRAAQMLLSIYFDILRPVIMFMATTALQSYDETLKRQLQTTIVLPPTWRQVRRIAASIFIIIYAYWKGEASHEEASRSAAMALALLEFQRTRWKAEVQPAITTVRGLVTFSGLEVKSFMQQLVPDATAAYLTIISEEGVAENEYEVDHTPVEDNWVARPLEQSAPMATTAWWEQNDLENIFDAVSFHDLSSFGLWENN</sequence>
<dbReference type="GO" id="GO:0003700">
    <property type="term" value="F:DNA-binding transcription factor activity"/>
    <property type="evidence" value="ECO:0007669"/>
    <property type="project" value="InterPro"/>
</dbReference>
<evidence type="ECO:0000256" key="1">
    <source>
        <dbReference type="ARBA" id="ARBA00004123"/>
    </source>
</evidence>
<gene>
    <name evidence="5" type="ORF">LTR84_011506</name>
</gene>
<dbReference type="PANTHER" id="PTHR46910:SF3">
    <property type="entry name" value="HALOTOLERANCE PROTEIN 9-RELATED"/>
    <property type="match status" value="1"/>
</dbReference>
<dbReference type="InterPro" id="IPR050987">
    <property type="entry name" value="AtrR-like"/>
</dbReference>
<comment type="caution">
    <text evidence="5">The sequence shown here is derived from an EMBL/GenBank/DDBJ whole genome shotgun (WGS) entry which is preliminary data.</text>
</comment>
<dbReference type="AlphaFoldDB" id="A0AAV9NGL9"/>
<keyword evidence="4" id="KW-0539">Nucleus</keyword>
<keyword evidence="6" id="KW-1185">Reference proteome</keyword>
<reference evidence="5 6" key="1">
    <citation type="submission" date="2023-08" db="EMBL/GenBank/DDBJ databases">
        <title>Black Yeasts Isolated from many extreme environments.</title>
        <authorList>
            <person name="Coleine C."/>
            <person name="Stajich J.E."/>
            <person name="Selbmann L."/>
        </authorList>
    </citation>
    <scope>NUCLEOTIDE SEQUENCE [LARGE SCALE GENOMIC DNA]</scope>
    <source>
        <strain evidence="5 6">CCFEE 5792</strain>
    </source>
</reference>
<dbReference type="GO" id="GO:0003677">
    <property type="term" value="F:DNA binding"/>
    <property type="evidence" value="ECO:0007669"/>
    <property type="project" value="UniProtKB-KW"/>
</dbReference>
<name>A0AAV9NGL9_9EURO</name>
<comment type="subcellular location">
    <subcellularLocation>
        <location evidence="1">Nucleus</location>
    </subcellularLocation>
</comment>
<dbReference type="GeneID" id="89979656"/>
<keyword evidence="2" id="KW-0479">Metal-binding</keyword>
<evidence type="ECO:0000256" key="2">
    <source>
        <dbReference type="ARBA" id="ARBA00022723"/>
    </source>
</evidence>
<evidence type="ECO:0000313" key="6">
    <source>
        <dbReference type="Proteomes" id="UP001358417"/>
    </source>
</evidence>
<dbReference type="Proteomes" id="UP001358417">
    <property type="component" value="Unassembled WGS sequence"/>
</dbReference>
<dbReference type="GO" id="GO:0005634">
    <property type="term" value="C:nucleus"/>
    <property type="evidence" value="ECO:0007669"/>
    <property type="project" value="UniProtKB-SubCell"/>
</dbReference>
<organism evidence="5 6">
    <name type="scientific">Exophiala bonariae</name>
    <dbReference type="NCBI Taxonomy" id="1690606"/>
    <lineage>
        <taxon>Eukaryota</taxon>
        <taxon>Fungi</taxon>
        <taxon>Dikarya</taxon>
        <taxon>Ascomycota</taxon>
        <taxon>Pezizomycotina</taxon>
        <taxon>Eurotiomycetes</taxon>
        <taxon>Chaetothyriomycetidae</taxon>
        <taxon>Chaetothyriales</taxon>
        <taxon>Herpotrichiellaceae</taxon>
        <taxon>Exophiala</taxon>
    </lineage>
</organism>
<dbReference type="PANTHER" id="PTHR46910">
    <property type="entry name" value="TRANSCRIPTION FACTOR PDR1"/>
    <property type="match status" value="1"/>
</dbReference>
<evidence type="ECO:0000256" key="4">
    <source>
        <dbReference type="ARBA" id="ARBA00023242"/>
    </source>
</evidence>
<accession>A0AAV9NGL9</accession>
<dbReference type="EMBL" id="JAVRRD010000006">
    <property type="protein sequence ID" value="KAK5057506.1"/>
    <property type="molecule type" value="Genomic_DNA"/>
</dbReference>
<protein>
    <recommendedName>
        <fullName evidence="7">Transcription factor domain-containing protein</fullName>
    </recommendedName>
</protein>
<dbReference type="CDD" id="cd12148">
    <property type="entry name" value="fungal_TF_MHR"/>
    <property type="match status" value="1"/>
</dbReference>
<keyword evidence="3" id="KW-0238">DNA-binding</keyword>
<evidence type="ECO:0000256" key="3">
    <source>
        <dbReference type="ARBA" id="ARBA00023125"/>
    </source>
</evidence>